<keyword evidence="2" id="KW-1185">Reference proteome</keyword>
<gene>
    <name evidence="1" type="ORF">TNIN_323881</name>
</gene>
<dbReference type="Proteomes" id="UP000886998">
    <property type="component" value="Unassembled WGS sequence"/>
</dbReference>
<accession>A0A8X7BY00</accession>
<dbReference type="AlphaFoldDB" id="A0A8X7BY00"/>
<proteinExistence type="predicted"/>
<organism evidence="1 2">
    <name type="scientific">Trichonephila inaurata madagascariensis</name>
    <dbReference type="NCBI Taxonomy" id="2747483"/>
    <lineage>
        <taxon>Eukaryota</taxon>
        <taxon>Metazoa</taxon>
        <taxon>Ecdysozoa</taxon>
        <taxon>Arthropoda</taxon>
        <taxon>Chelicerata</taxon>
        <taxon>Arachnida</taxon>
        <taxon>Araneae</taxon>
        <taxon>Araneomorphae</taxon>
        <taxon>Entelegynae</taxon>
        <taxon>Araneoidea</taxon>
        <taxon>Nephilidae</taxon>
        <taxon>Trichonephila</taxon>
        <taxon>Trichonephila inaurata</taxon>
    </lineage>
</organism>
<dbReference type="EMBL" id="BMAV01005608">
    <property type="protein sequence ID" value="GFY46772.1"/>
    <property type="molecule type" value="Genomic_DNA"/>
</dbReference>
<comment type="caution">
    <text evidence="1">The sequence shown here is derived from an EMBL/GenBank/DDBJ whole genome shotgun (WGS) entry which is preliminary data.</text>
</comment>
<evidence type="ECO:0000313" key="2">
    <source>
        <dbReference type="Proteomes" id="UP000886998"/>
    </source>
</evidence>
<sequence>MIALDFDWLKIRTKISRHWSQGRLETFGVPFLGSAEAAHFILYMNLLTLDIDAVSSVTHTNQGRAEGLGRGPRSSTTVSSSFDYKYSMNDAISIFN</sequence>
<reference evidence="1" key="1">
    <citation type="submission" date="2020-08" db="EMBL/GenBank/DDBJ databases">
        <title>Multicomponent nature underlies the extraordinary mechanical properties of spider dragline silk.</title>
        <authorList>
            <person name="Kono N."/>
            <person name="Nakamura H."/>
            <person name="Mori M."/>
            <person name="Yoshida Y."/>
            <person name="Ohtoshi R."/>
            <person name="Malay A.D."/>
            <person name="Moran D.A.P."/>
            <person name="Tomita M."/>
            <person name="Numata K."/>
            <person name="Arakawa K."/>
        </authorList>
    </citation>
    <scope>NUCLEOTIDE SEQUENCE</scope>
</reference>
<evidence type="ECO:0000313" key="1">
    <source>
        <dbReference type="EMBL" id="GFY46772.1"/>
    </source>
</evidence>
<protein>
    <submittedName>
        <fullName evidence="1">Uncharacterized protein</fullName>
    </submittedName>
</protein>
<name>A0A8X7BY00_9ARAC</name>